<evidence type="ECO:0000256" key="2">
    <source>
        <dbReference type="ARBA" id="ARBA00022692"/>
    </source>
</evidence>
<sequence length="147" mass="16280">MDSLIKNSRISRLFNESKSNITRVFEEVKKVAKDDPRRAGGDLRHLVALNIELLASSLEGLSTEYFVGNDNEGEDVGKDKKNPFKGYQSVLNSKGTEEALPPLEMDTTTRLVLHKLSSESGKALSNLARSVGELARKASFGPCTRRW</sequence>
<dbReference type="GO" id="GO:0016020">
    <property type="term" value="C:membrane"/>
    <property type="evidence" value="ECO:0007669"/>
    <property type="project" value="UniProtKB-SubCell"/>
</dbReference>
<reference evidence="5" key="1">
    <citation type="journal article" date="2023" name="Nat. Commun.">
        <title>Diploid and tetraploid genomes of Acorus and the evolution of monocots.</title>
        <authorList>
            <person name="Ma L."/>
            <person name="Liu K.W."/>
            <person name="Li Z."/>
            <person name="Hsiao Y.Y."/>
            <person name="Qi Y."/>
            <person name="Fu T."/>
            <person name="Tang G.D."/>
            <person name="Zhang D."/>
            <person name="Sun W.H."/>
            <person name="Liu D.K."/>
            <person name="Li Y."/>
            <person name="Chen G.Z."/>
            <person name="Liu X.D."/>
            <person name="Liao X.Y."/>
            <person name="Jiang Y.T."/>
            <person name="Yu X."/>
            <person name="Hao Y."/>
            <person name="Huang J."/>
            <person name="Zhao X.W."/>
            <person name="Ke S."/>
            <person name="Chen Y.Y."/>
            <person name="Wu W.L."/>
            <person name="Hsu J.L."/>
            <person name="Lin Y.F."/>
            <person name="Huang M.D."/>
            <person name="Li C.Y."/>
            <person name="Huang L."/>
            <person name="Wang Z.W."/>
            <person name="Zhao X."/>
            <person name="Zhong W.Y."/>
            <person name="Peng D.H."/>
            <person name="Ahmad S."/>
            <person name="Lan S."/>
            <person name="Zhang J.S."/>
            <person name="Tsai W.C."/>
            <person name="Van de Peer Y."/>
            <person name="Liu Z.J."/>
        </authorList>
    </citation>
    <scope>NUCLEOTIDE SEQUENCE</scope>
    <source>
        <strain evidence="5">CP</strain>
    </source>
</reference>
<dbReference type="Pfam" id="PF11744">
    <property type="entry name" value="ALMT"/>
    <property type="match status" value="1"/>
</dbReference>
<comment type="caution">
    <text evidence="5">The sequence shown here is derived from an EMBL/GenBank/DDBJ whole genome shotgun (WGS) entry which is preliminary data.</text>
</comment>
<evidence type="ECO:0000256" key="4">
    <source>
        <dbReference type="ARBA" id="ARBA00023136"/>
    </source>
</evidence>
<dbReference type="Proteomes" id="UP001180020">
    <property type="component" value="Unassembled WGS sequence"/>
</dbReference>
<evidence type="ECO:0000256" key="1">
    <source>
        <dbReference type="ARBA" id="ARBA00004141"/>
    </source>
</evidence>
<keyword evidence="2" id="KW-0812">Transmembrane</keyword>
<dbReference type="GO" id="GO:0015743">
    <property type="term" value="P:malate transport"/>
    <property type="evidence" value="ECO:0007669"/>
    <property type="project" value="InterPro"/>
</dbReference>
<comment type="subcellular location">
    <subcellularLocation>
        <location evidence="1">Membrane</location>
        <topology evidence="1">Multi-pass membrane protein</topology>
    </subcellularLocation>
</comment>
<proteinExistence type="predicted"/>
<evidence type="ECO:0000256" key="3">
    <source>
        <dbReference type="ARBA" id="ARBA00022989"/>
    </source>
</evidence>
<reference evidence="5" key="2">
    <citation type="submission" date="2023-06" db="EMBL/GenBank/DDBJ databases">
        <authorList>
            <person name="Ma L."/>
            <person name="Liu K.-W."/>
            <person name="Li Z."/>
            <person name="Hsiao Y.-Y."/>
            <person name="Qi Y."/>
            <person name="Fu T."/>
            <person name="Tang G."/>
            <person name="Zhang D."/>
            <person name="Sun W.-H."/>
            <person name="Liu D.-K."/>
            <person name="Li Y."/>
            <person name="Chen G.-Z."/>
            <person name="Liu X.-D."/>
            <person name="Liao X.-Y."/>
            <person name="Jiang Y.-T."/>
            <person name="Yu X."/>
            <person name="Hao Y."/>
            <person name="Huang J."/>
            <person name="Zhao X.-W."/>
            <person name="Ke S."/>
            <person name="Chen Y.-Y."/>
            <person name="Wu W.-L."/>
            <person name="Hsu J.-L."/>
            <person name="Lin Y.-F."/>
            <person name="Huang M.-D."/>
            <person name="Li C.-Y."/>
            <person name="Huang L."/>
            <person name="Wang Z.-W."/>
            <person name="Zhao X."/>
            <person name="Zhong W.-Y."/>
            <person name="Peng D.-H."/>
            <person name="Ahmad S."/>
            <person name="Lan S."/>
            <person name="Zhang J.-S."/>
            <person name="Tsai W.-C."/>
            <person name="Van De Peer Y."/>
            <person name="Liu Z.-J."/>
        </authorList>
    </citation>
    <scope>NUCLEOTIDE SEQUENCE</scope>
    <source>
        <strain evidence="5">CP</strain>
        <tissue evidence="5">Leaves</tissue>
    </source>
</reference>
<dbReference type="InterPro" id="IPR020966">
    <property type="entry name" value="ALMT"/>
</dbReference>
<dbReference type="AlphaFoldDB" id="A0AAV9DIB8"/>
<gene>
    <name evidence="5" type="primary">ALMT10</name>
    <name evidence="5" type="ORF">QJS10_CPB13g01461</name>
</gene>
<evidence type="ECO:0000313" key="5">
    <source>
        <dbReference type="EMBL" id="KAK1300243.1"/>
    </source>
</evidence>
<dbReference type="EMBL" id="JAUJYO010000013">
    <property type="protein sequence ID" value="KAK1300243.1"/>
    <property type="molecule type" value="Genomic_DNA"/>
</dbReference>
<evidence type="ECO:0000313" key="6">
    <source>
        <dbReference type="Proteomes" id="UP001180020"/>
    </source>
</evidence>
<keyword evidence="3" id="KW-1133">Transmembrane helix</keyword>
<accession>A0AAV9DIB8</accession>
<protein>
    <submittedName>
        <fullName evidence="5">Aluminum-activated malate transporter 10</fullName>
    </submittedName>
</protein>
<keyword evidence="6" id="KW-1185">Reference proteome</keyword>
<organism evidence="5 6">
    <name type="scientific">Acorus calamus</name>
    <name type="common">Sweet flag</name>
    <dbReference type="NCBI Taxonomy" id="4465"/>
    <lineage>
        <taxon>Eukaryota</taxon>
        <taxon>Viridiplantae</taxon>
        <taxon>Streptophyta</taxon>
        <taxon>Embryophyta</taxon>
        <taxon>Tracheophyta</taxon>
        <taxon>Spermatophyta</taxon>
        <taxon>Magnoliopsida</taxon>
        <taxon>Liliopsida</taxon>
        <taxon>Acoraceae</taxon>
        <taxon>Acorus</taxon>
    </lineage>
</organism>
<name>A0AAV9DIB8_ACOCL</name>
<keyword evidence="4" id="KW-0472">Membrane</keyword>